<name>A0AAV2RN83_MEGNR</name>
<dbReference type="InterPro" id="IPR027417">
    <property type="entry name" value="P-loop_NTPase"/>
</dbReference>
<dbReference type="Pfam" id="PF00685">
    <property type="entry name" value="Sulfotransfer_1"/>
    <property type="match status" value="1"/>
</dbReference>
<gene>
    <name evidence="4" type="ORF">MNOR_LOCUS26223</name>
</gene>
<dbReference type="PANTHER" id="PTHR11783">
    <property type="entry name" value="SULFOTRANSFERASE SULT"/>
    <property type="match status" value="1"/>
</dbReference>
<protein>
    <recommendedName>
        <fullName evidence="3">Sulfotransferase domain-containing protein</fullName>
    </recommendedName>
</protein>
<keyword evidence="2" id="KW-0808">Transferase</keyword>
<comment type="similarity">
    <text evidence="1">Belongs to the sulfotransferase 1 family.</text>
</comment>
<proteinExistence type="inferred from homology"/>
<comment type="caution">
    <text evidence="4">The sequence shown here is derived from an EMBL/GenBank/DDBJ whole genome shotgun (WGS) entry which is preliminary data.</text>
</comment>
<evidence type="ECO:0000259" key="3">
    <source>
        <dbReference type="Pfam" id="PF00685"/>
    </source>
</evidence>
<dbReference type="AlphaFoldDB" id="A0AAV2RN83"/>
<dbReference type="GO" id="GO:0008146">
    <property type="term" value="F:sulfotransferase activity"/>
    <property type="evidence" value="ECO:0007669"/>
    <property type="project" value="InterPro"/>
</dbReference>
<dbReference type="Gene3D" id="3.40.50.300">
    <property type="entry name" value="P-loop containing nucleotide triphosphate hydrolases"/>
    <property type="match status" value="1"/>
</dbReference>
<dbReference type="SUPFAM" id="SSF52540">
    <property type="entry name" value="P-loop containing nucleoside triphosphate hydrolases"/>
    <property type="match status" value="1"/>
</dbReference>
<accession>A0AAV2RN83</accession>
<evidence type="ECO:0000313" key="5">
    <source>
        <dbReference type="Proteomes" id="UP001497623"/>
    </source>
</evidence>
<dbReference type="InterPro" id="IPR000863">
    <property type="entry name" value="Sulfotransferase_dom"/>
</dbReference>
<sequence length="366" mass="42930">MKTSIKLRHEFKALPEDIQKEITENFSGYRPDGVGQVKLIGEDNDKDAQEEDINANHEWRYLMPMNYNKHSQKYYNFQFRQDDVIVMTHPKCGTTWMLEIVWLMKNKLDIKNATAVPQRVRCPMIEQDSFHSPGGTLDPAVTKALSGHRSKTDDIEGEEFLALSNLTTSPRTLKTHLPLCLLNPSLLNTSKVIYVARNPRDVCVSYYHHHRLIRALGFTGDFTKFVDFWCRDLLIQGPYWQHVGQGWEKHAHPNVHFVFYEDLKKNSMTELQKINKFLNTNLSEEELNVVKDFTNFDQMKIRKSINPMVKGKAIKAFKENEGQFLRKGTIGDWKNYFTPETEHKFQAWLDKWSHIKEKIPFTYEMI</sequence>
<dbReference type="EMBL" id="CAXKWB010025881">
    <property type="protein sequence ID" value="CAL4128952.1"/>
    <property type="molecule type" value="Genomic_DNA"/>
</dbReference>
<organism evidence="4 5">
    <name type="scientific">Meganyctiphanes norvegica</name>
    <name type="common">Northern krill</name>
    <name type="synonym">Thysanopoda norvegica</name>
    <dbReference type="NCBI Taxonomy" id="48144"/>
    <lineage>
        <taxon>Eukaryota</taxon>
        <taxon>Metazoa</taxon>
        <taxon>Ecdysozoa</taxon>
        <taxon>Arthropoda</taxon>
        <taxon>Crustacea</taxon>
        <taxon>Multicrustacea</taxon>
        <taxon>Malacostraca</taxon>
        <taxon>Eumalacostraca</taxon>
        <taxon>Eucarida</taxon>
        <taxon>Euphausiacea</taxon>
        <taxon>Euphausiidae</taxon>
        <taxon>Meganyctiphanes</taxon>
    </lineage>
</organism>
<evidence type="ECO:0000256" key="1">
    <source>
        <dbReference type="ARBA" id="ARBA00005771"/>
    </source>
</evidence>
<evidence type="ECO:0000256" key="2">
    <source>
        <dbReference type="ARBA" id="ARBA00022679"/>
    </source>
</evidence>
<evidence type="ECO:0000313" key="4">
    <source>
        <dbReference type="EMBL" id="CAL4128952.1"/>
    </source>
</evidence>
<dbReference type="Proteomes" id="UP001497623">
    <property type="component" value="Unassembled WGS sequence"/>
</dbReference>
<feature type="domain" description="Sulfotransferase" evidence="3">
    <location>
        <begin position="81"/>
        <end position="352"/>
    </location>
</feature>
<reference evidence="4 5" key="1">
    <citation type="submission" date="2024-05" db="EMBL/GenBank/DDBJ databases">
        <authorList>
            <person name="Wallberg A."/>
        </authorList>
    </citation>
    <scope>NUCLEOTIDE SEQUENCE [LARGE SCALE GENOMIC DNA]</scope>
</reference>
<keyword evidence="5" id="KW-1185">Reference proteome</keyword>